<name>A0A481YUJ4_9VIRU</name>
<gene>
    <name evidence="1" type="ORF">LCMAC103_01900</name>
</gene>
<dbReference type="EMBL" id="MK500337">
    <property type="protein sequence ID" value="QBK86852.1"/>
    <property type="molecule type" value="Genomic_DNA"/>
</dbReference>
<proteinExistence type="predicted"/>
<organism evidence="1">
    <name type="scientific">Marseillevirus LCMAC103</name>
    <dbReference type="NCBI Taxonomy" id="2506604"/>
    <lineage>
        <taxon>Viruses</taxon>
        <taxon>Varidnaviria</taxon>
        <taxon>Bamfordvirae</taxon>
        <taxon>Nucleocytoviricota</taxon>
        <taxon>Megaviricetes</taxon>
        <taxon>Pimascovirales</taxon>
        <taxon>Pimascovirales incertae sedis</taxon>
        <taxon>Marseilleviridae</taxon>
    </lineage>
</organism>
<protein>
    <submittedName>
        <fullName evidence="1">Uncharacterized protein</fullName>
    </submittedName>
</protein>
<sequence>MAPFDPHEIYIFLSLVDGRGKSMGKEDGTRLDFFRRARRPRTVAQSIKLKNPACNFRGTPLR</sequence>
<reference evidence="1" key="1">
    <citation type="journal article" date="2019" name="MBio">
        <title>Virus Genomes from Deep Sea Sediments Expand the Ocean Megavirome and Support Independent Origins of Viral Gigantism.</title>
        <authorList>
            <person name="Backstrom D."/>
            <person name="Yutin N."/>
            <person name="Jorgensen S.L."/>
            <person name="Dharamshi J."/>
            <person name="Homa F."/>
            <person name="Zaremba-Niedwiedzka K."/>
            <person name="Spang A."/>
            <person name="Wolf Y.I."/>
            <person name="Koonin E.V."/>
            <person name="Ettema T.J."/>
        </authorList>
    </citation>
    <scope>NUCLEOTIDE SEQUENCE</scope>
</reference>
<accession>A0A481YUJ4</accession>
<evidence type="ECO:0000313" key="1">
    <source>
        <dbReference type="EMBL" id="QBK86852.1"/>
    </source>
</evidence>